<reference evidence="3" key="1">
    <citation type="journal article" date="2020" name="Stud. Mycol.">
        <title>101 Dothideomycetes genomes: a test case for predicting lifestyles and emergence of pathogens.</title>
        <authorList>
            <person name="Haridas S."/>
            <person name="Albert R."/>
            <person name="Binder M."/>
            <person name="Bloem J."/>
            <person name="Labutti K."/>
            <person name="Salamov A."/>
            <person name="Andreopoulos B."/>
            <person name="Baker S."/>
            <person name="Barry K."/>
            <person name="Bills G."/>
            <person name="Bluhm B."/>
            <person name="Cannon C."/>
            <person name="Castanera R."/>
            <person name="Culley D."/>
            <person name="Daum C."/>
            <person name="Ezra D."/>
            <person name="Gonzalez J."/>
            <person name="Henrissat B."/>
            <person name="Kuo A."/>
            <person name="Liang C."/>
            <person name="Lipzen A."/>
            <person name="Lutzoni F."/>
            <person name="Magnuson J."/>
            <person name="Mondo S."/>
            <person name="Nolan M."/>
            <person name="Ohm R."/>
            <person name="Pangilinan J."/>
            <person name="Park H.-J."/>
            <person name="Ramirez L."/>
            <person name="Alfaro M."/>
            <person name="Sun H."/>
            <person name="Tritt A."/>
            <person name="Yoshinaga Y."/>
            <person name="Zwiers L.-H."/>
            <person name="Turgeon B."/>
            <person name="Goodwin S."/>
            <person name="Spatafora J."/>
            <person name="Crous P."/>
            <person name="Grigoriev I."/>
        </authorList>
    </citation>
    <scope>NUCLEOTIDE SEQUENCE</scope>
    <source>
        <strain evidence="3">CBS 379.55</strain>
    </source>
</reference>
<evidence type="ECO:0000256" key="1">
    <source>
        <dbReference type="ARBA" id="ARBA00022801"/>
    </source>
</evidence>
<name>A0A6A6J8V5_WESOR</name>
<dbReference type="Pfam" id="PF00795">
    <property type="entry name" value="CN_hydrolase"/>
    <property type="match status" value="1"/>
</dbReference>
<dbReference type="RefSeq" id="XP_033650132.1">
    <property type="nucleotide sequence ID" value="XM_033802102.1"/>
</dbReference>
<protein>
    <submittedName>
        <fullName evidence="3">Nitrilase</fullName>
    </submittedName>
</protein>
<dbReference type="Gene3D" id="3.60.110.10">
    <property type="entry name" value="Carbon-nitrogen hydrolase"/>
    <property type="match status" value="1"/>
</dbReference>
<evidence type="ECO:0000313" key="4">
    <source>
        <dbReference type="Proteomes" id="UP000800097"/>
    </source>
</evidence>
<dbReference type="SUPFAM" id="SSF56317">
    <property type="entry name" value="Carbon-nitrogen hydrolase"/>
    <property type="match status" value="1"/>
</dbReference>
<dbReference type="Proteomes" id="UP000800097">
    <property type="component" value="Unassembled WGS sequence"/>
</dbReference>
<dbReference type="InterPro" id="IPR045254">
    <property type="entry name" value="Nit1/2_C-N_Hydrolase"/>
</dbReference>
<dbReference type="AlphaFoldDB" id="A0A6A6J8V5"/>
<keyword evidence="1" id="KW-0378">Hydrolase</keyword>
<keyword evidence="4" id="KW-1185">Reference proteome</keyword>
<dbReference type="PROSITE" id="PS50263">
    <property type="entry name" value="CN_HYDROLASE"/>
    <property type="match status" value="1"/>
</dbReference>
<feature type="non-terminal residue" evidence="3">
    <location>
        <position position="1"/>
    </location>
</feature>
<dbReference type="GeneID" id="54555277"/>
<evidence type="ECO:0000259" key="2">
    <source>
        <dbReference type="PROSITE" id="PS50263"/>
    </source>
</evidence>
<dbReference type="PANTHER" id="PTHR23088:SF27">
    <property type="entry name" value="DEAMINATED GLUTATHIONE AMIDASE"/>
    <property type="match status" value="1"/>
</dbReference>
<gene>
    <name evidence="3" type="ORF">EI97DRAFT_483691</name>
</gene>
<feature type="domain" description="CN hydrolase" evidence="2">
    <location>
        <begin position="1"/>
        <end position="270"/>
    </location>
</feature>
<dbReference type="CDD" id="cd07572">
    <property type="entry name" value="nit"/>
    <property type="match status" value="1"/>
</dbReference>
<evidence type="ECO:0000313" key="3">
    <source>
        <dbReference type="EMBL" id="KAF2272593.1"/>
    </source>
</evidence>
<dbReference type="PANTHER" id="PTHR23088">
    <property type="entry name" value="NITRILASE-RELATED"/>
    <property type="match status" value="1"/>
</dbReference>
<dbReference type="InterPro" id="IPR036526">
    <property type="entry name" value="C-N_Hydrolase_sf"/>
</dbReference>
<organism evidence="3 4">
    <name type="scientific">Westerdykella ornata</name>
    <dbReference type="NCBI Taxonomy" id="318751"/>
    <lineage>
        <taxon>Eukaryota</taxon>
        <taxon>Fungi</taxon>
        <taxon>Dikarya</taxon>
        <taxon>Ascomycota</taxon>
        <taxon>Pezizomycotina</taxon>
        <taxon>Dothideomycetes</taxon>
        <taxon>Pleosporomycetidae</taxon>
        <taxon>Pleosporales</taxon>
        <taxon>Sporormiaceae</taxon>
        <taxon>Westerdykella</taxon>
    </lineage>
</organism>
<accession>A0A6A6J8V5</accession>
<dbReference type="InterPro" id="IPR003010">
    <property type="entry name" value="C-N_Hydrolase"/>
</dbReference>
<dbReference type="OrthoDB" id="10250282at2759"/>
<dbReference type="GO" id="GO:0016811">
    <property type="term" value="F:hydrolase activity, acting on carbon-nitrogen (but not peptide) bonds, in linear amides"/>
    <property type="evidence" value="ECO:0007669"/>
    <property type="project" value="InterPro"/>
</dbReference>
<proteinExistence type="predicted"/>
<dbReference type="EMBL" id="ML986519">
    <property type="protein sequence ID" value="KAF2272593.1"/>
    <property type="molecule type" value="Genomic_DNA"/>
</dbReference>
<sequence>QAVAQLRSTPSPSRNLTTCLSFVRRAAAQKAAALFLPEASDFIAPDAQTSLSLAQPLSTSPFVQGLCAAAREHQLPICVGEHPPNAAAGKMYNTLLWISAGGHITHTYRKLHLFDVSLSASNTQLRESASVARGPRIEDPVDTALGKLGMLICFDVRFPEPSLVLRHRGAQVLVYPSAFTVPTGRAHWEVLLRARAIETQSYVVAAAQVGVHDSVEEGGEGKRRSYGHSMVVDPWGEVVARLGGEGEEEEEEGKGRGNDEGGMLFVEVDLGLVERVRREVRLVRRIDVYPELT</sequence>